<reference evidence="3" key="1">
    <citation type="submission" date="2017-02" db="UniProtKB">
        <authorList>
            <consortium name="WormBaseParasite"/>
        </authorList>
    </citation>
    <scope>IDENTIFICATION</scope>
</reference>
<reference evidence="1 2" key="2">
    <citation type="submission" date="2018-11" db="EMBL/GenBank/DDBJ databases">
        <authorList>
            <consortium name="Pathogen Informatics"/>
        </authorList>
    </citation>
    <scope>NUCLEOTIDE SEQUENCE [LARGE SCALE GENOMIC DNA]</scope>
    <source>
        <strain evidence="1 2">MHpl1</strain>
    </source>
</reference>
<gene>
    <name evidence="1" type="ORF">HPLM_LOCUS20984</name>
</gene>
<accession>A0A0N4X9F0</accession>
<dbReference type="EMBL" id="UZAF01022791">
    <property type="protein sequence ID" value="VDO87161.1"/>
    <property type="molecule type" value="Genomic_DNA"/>
</dbReference>
<evidence type="ECO:0000313" key="3">
    <source>
        <dbReference type="WBParaSite" id="HPLM_0002099201-mRNA-1"/>
    </source>
</evidence>
<dbReference type="Proteomes" id="UP000268014">
    <property type="component" value="Unassembled WGS sequence"/>
</dbReference>
<dbReference type="AlphaFoldDB" id="A0A0N4X9F0"/>
<name>A0A0N4X9F0_HAEPC</name>
<evidence type="ECO:0000313" key="2">
    <source>
        <dbReference type="Proteomes" id="UP000268014"/>
    </source>
</evidence>
<proteinExistence type="predicted"/>
<sequence>MSRGFSGRTCSEYFLYVALSSLSMESHQLPHLLLECLVLLLNLLVLMLDL</sequence>
<keyword evidence="2" id="KW-1185">Reference proteome</keyword>
<organism evidence="3">
    <name type="scientific">Haemonchus placei</name>
    <name type="common">Barber's pole worm</name>
    <dbReference type="NCBI Taxonomy" id="6290"/>
    <lineage>
        <taxon>Eukaryota</taxon>
        <taxon>Metazoa</taxon>
        <taxon>Ecdysozoa</taxon>
        <taxon>Nematoda</taxon>
        <taxon>Chromadorea</taxon>
        <taxon>Rhabditida</taxon>
        <taxon>Rhabditina</taxon>
        <taxon>Rhabditomorpha</taxon>
        <taxon>Strongyloidea</taxon>
        <taxon>Trichostrongylidae</taxon>
        <taxon>Haemonchus</taxon>
    </lineage>
</organism>
<evidence type="ECO:0000313" key="1">
    <source>
        <dbReference type="EMBL" id="VDO87161.1"/>
    </source>
</evidence>
<dbReference type="WBParaSite" id="HPLM_0002099201-mRNA-1">
    <property type="protein sequence ID" value="HPLM_0002099201-mRNA-1"/>
    <property type="gene ID" value="HPLM_0002099201"/>
</dbReference>
<protein>
    <submittedName>
        <fullName evidence="3">Ovule protein</fullName>
    </submittedName>
</protein>